<dbReference type="InterPro" id="IPR005064">
    <property type="entry name" value="BUG"/>
</dbReference>
<protein>
    <submittedName>
        <fullName evidence="3">ABC transporter substrate-binding protein</fullName>
    </submittedName>
</protein>
<comment type="similarity">
    <text evidence="1">Belongs to the UPF0065 (bug) family.</text>
</comment>
<dbReference type="PANTHER" id="PTHR42928">
    <property type="entry name" value="TRICARBOXYLATE-BINDING PROTEIN"/>
    <property type="match status" value="1"/>
</dbReference>
<feature type="chain" id="PRO_5016975905" evidence="2">
    <location>
        <begin position="28"/>
        <end position="333"/>
    </location>
</feature>
<accession>A0A356LAS7</accession>
<keyword evidence="2" id="KW-0732">Signal</keyword>
<dbReference type="Gene3D" id="3.40.190.10">
    <property type="entry name" value="Periplasmic binding protein-like II"/>
    <property type="match status" value="1"/>
</dbReference>
<gene>
    <name evidence="3" type="ORF">DD666_00390</name>
</gene>
<reference evidence="3 4" key="1">
    <citation type="journal article" date="2018" name="Nat. Biotechnol.">
        <title>A standardized bacterial taxonomy based on genome phylogeny substantially revises the tree of life.</title>
        <authorList>
            <person name="Parks D.H."/>
            <person name="Chuvochina M."/>
            <person name="Waite D.W."/>
            <person name="Rinke C."/>
            <person name="Skarshewski A."/>
            <person name="Chaumeil P.A."/>
            <person name="Hugenholtz P."/>
        </authorList>
    </citation>
    <scope>NUCLEOTIDE SEQUENCE [LARGE SCALE GENOMIC DNA]</scope>
    <source>
        <strain evidence="3">UBA10707</strain>
    </source>
</reference>
<evidence type="ECO:0000313" key="4">
    <source>
        <dbReference type="Proteomes" id="UP000264036"/>
    </source>
</evidence>
<comment type="caution">
    <text evidence="3">The sequence shown here is derived from an EMBL/GenBank/DDBJ whole genome shotgun (WGS) entry which is preliminary data.</text>
</comment>
<dbReference type="SUPFAM" id="SSF53850">
    <property type="entry name" value="Periplasmic binding protein-like II"/>
    <property type="match status" value="1"/>
</dbReference>
<dbReference type="Pfam" id="PF03401">
    <property type="entry name" value="TctC"/>
    <property type="match status" value="1"/>
</dbReference>
<evidence type="ECO:0000256" key="1">
    <source>
        <dbReference type="ARBA" id="ARBA00006987"/>
    </source>
</evidence>
<organism evidence="3 4">
    <name type="scientific">Advenella kashmirensis</name>
    <dbReference type="NCBI Taxonomy" id="310575"/>
    <lineage>
        <taxon>Bacteria</taxon>
        <taxon>Pseudomonadati</taxon>
        <taxon>Pseudomonadota</taxon>
        <taxon>Betaproteobacteria</taxon>
        <taxon>Burkholderiales</taxon>
        <taxon>Alcaligenaceae</taxon>
    </lineage>
</organism>
<dbReference type="AlphaFoldDB" id="A0A356LAS7"/>
<proteinExistence type="inferred from homology"/>
<dbReference type="CDD" id="cd07012">
    <property type="entry name" value="PBP2_Bug_TTT"/>
    <property type="match status" value="1"/>
</dbReference>
<dbReference type="InterPro" id="IPR042100">
    <property type="entry name" value="Bug_dom1"/>
</dbReference>
<evidence type="ECO:0000256" key="2">
    <source>
        <dbReference type="SAM" id="SignalP"/>
    </source>
</evidence>
<feature type="signal peptide" evidence="2">
    <location>
        <begin position="1"/>
        <end position="27"/>
    </location>
</feature>
<sequence>MNQTKRTLLKSALATLMGATLLQPVMAQEKSYPSKPITFVVPYSPGGPLDGVARLLAEHAGKTLKQTIIVENKPGAGGNIGAGMVARAKPDGYSIVMGAVATHAINPWLYKSLSYDPVKDFEPVLLVSEVPNVLVVSTAFSDKNNIKDVASLLEYAKSNPGKLNYASGGNGSAGHLAGELLKQRTGIDAVHVPYQGASPAKLSLLSDQTQFMFDNLASALPLVNDGKVRALALTTKATSDIMKDVPTMEASGIKDFDISTWFGIFATGGTPDAVVNTLHQAFATAMQDEAVKKQLLTMGSDTQPSAPEEFAAKVKSEMAKYKEIVKISGATAQ</sequence>
<dbReference type="EMBL" id="DOEK01000003">
    <property type="protein sequence ID" value="HBP27858.1"/>
    <property type="molecule type" value="Genomic_DNA"/>
</dbReference>
<name>A0A356LAS7_9BURK</name>
<dbReference type="PANTHER" id="PTHR42928:SF5">
    <property type="entry name" value="BLR1237 PROTEIN"/>
    <property type="match status" value="1"/>
</dbReference>
<dbReference type="Proteomes" id="UP000264036">
    <property type="component" value="Unassembled WGS sequence"/>
</dbReference>
<dbReference type="PIRSF" id="PIRSF017082">
    <property type="entry name" value="YflP"/>
    <property type="match status" value="1"/>
</dbReference>
<dbReference type="Gene3D" id="3.40.190.150">
    <property type="entry name" value="Bordetella uptake gene, domain 1"/>
    <property type="match status" value="1"/>
</dbReference>
<evidence type="ECO:0000313" key="3">
    <source>
        <dbReference type="EMBL" id="HBP27858.1"/>
    </source>
</evidence>